<feature type="compositionally biased region" description="Polar residues" evidence="1">
    <location>
        <begin position="122"/>
        <end position="132"/>
    </location>
</feature>
<gene>
    <name evidence="2" type="primary">LOC104266112-001</name>
</gene>
<feature type="region of interest" description="Disordered" evidence="1">
    <location>
        <begin position="118"/>
        <end position="216"/>
    </location>
</feature>
<reference evidence="2" key="1">
    <citation type="submission" date="2020-04" db="EMBL/GenBank/DDBJ databases">
        <authorList>
            <person name="Neveu A P."/>
        </authorList>
    </citation>
    <scope>NUCLEOTIDE SEQUENCE</scope>
    <source>
        <tissue evidence="2">Whole embryo</tissue>
    </source>
</reference>
<proteinExistence type="evidence at transcript level"/>
<sequence>MMENQPNDIEWIAQRCRYLSAMIRTSTIPKDSKLLTLQEKVCQKLVSINPCSSESLYLLGTSQLLIFDNDNGLGVANQSPLLDARQSFQASIDLEGKPASGDVPPGIAGQTWWIKKMDSAKAKQTASTSDKNQPAARGRGAPAAPSRGRGRGAPAPAKAAPPTRGRGAVRPPARGRGAPPRGAKATPADPKCSKEAEKPPQETPATPVSKPSKPAPLNRVTYHARLGMARALSRTDDKKDEARKRYEEVMKMAPEVHDSYIELADLLVKSDPLAAVDIYCKFPSSEENTDSFDDAYLSGEIVSILMKHEKLDDHRLVDHMVKWGKVMGIGVLEKYMEILDAKFKTDMLKKIYCGVHGKDVDDPDLVAFFKFKCWI</sequence>
<dbReference type="AlphaFoldDB" id="A0A6F9DJN9"/>
<feature type="compositionally biased region" description="Basic and acidic residues" evidence="1">
    <location>
        <begin position="191"/>
        <end position="200"/>
    </location>
</feature>
<feature type="compositionally biased region" description="Low complexity" evidence="1">
    <location>
        <begin position="134"/>
        <end position="188"/>
    </location>
</feature>
<dbReference type="EMBL" id="LR787336">
    <property type="protein sequence ID" value="CAB3263198.1"/>
    <property type="molecule type" value="mRNA"/>
</dbReference>
<accession>A0A6F9DJN9</accession>
<evidence type="ECO:0000256" key="1">
    <source>
        <dbReference type="SAM" id="MobiDB-lite"/>
    </source>
</evidence>
<name>A0A6F9DJN9_9ASCI</name>
<protein>
    <submittedName>
        <fullName evidence="2">Uncharacterized protein LOC104266112</fullName>
    </submittedName>
</protein>
<organism evidence="2">
    <name type="scientific">Phallusia mammillata</name>
    <dbReference type="NCBI Taxonomy" id="59560"/>
    <lineage>
        <taxon>Eukaryota</taxon>
        <taxon>Metazoa</taxon>
        <taxon>Chordata</taxon>
        <taxon>Tunicata</taxon>
        <taxon>Ascidiacea</taxon>
        <taxon>Phlebobranchia</taxon>
        <taxon>Ascidiidae</taxon>
        <taxon>Phallusia</taxon>
    </lineage>
</organism>
<evidence type="ECO:0000313" key="2">
    <source>
        <dbReference type="EMBL" id="CAB3263198.1"/>
    </source>
</evidence>